<dbReference type="Proteomes" id="UP000739538">
    <property type="component" value="Unassembled WGS sequence"/>
</dbReference>
<keyword evidence="1" id="KW-0732">Signal</keyword>
<proteinExistence type="predicted"/>
<dbReference type="PROSITE" id="PS51257">
    <property type="entry name" value="PROKAR_LIPOPROTEIN"/>
    <property type="match status" value="1"/>
</dbReference>
<dbReference type="EMBL" id="JAGQHS010000113">
    <property type="protein sequence ID" value="MCA9757696.1"/>
    <property type="molecule type" value="Genomic_DNA"/>
</dbReference>
<feature type="chain" id="PRO_5037913115" evidence="1">
    <location>
        <begin position="22"/>
        <end position="300"/>
    </location>
</feature>
<evidence type="ECO:0000313" key="2">
    <source>
        <dbReference type="EMBL" id="MCA9757696.1"/>
    </source>
</evidence>
<gene>
    <name evidence="2" type="ORF">KDA27_17985</name>
</gene>
<dbReference type="AlphaFoldDB" id="A0A956NFW5"/>
<evidence type="ECO:0000256" key="1">
    <source>
        <dbReference type="SAM" id="SignalP"/>
    </source>
</evidence>
<feature type="signal peptide" evidence="1">
    <location>
        <begin position="1"/>
        <end position="21"/>
    </location>
</feature>
<accession>A0A956NFW5</accession>
<evidence type="ECO:0000313" key="3">
    <source>
        <dbReference type="Proteomes" id="UP000739538"/>
    </source>
</evidence>
<protein>
    <submittedName>
        <fullName evidence="2">Uncharacterized protein</fullName>
    </submittedName>
</protein>
<reference evidence="2" key="1">
    <citation type="submission" date="2020-04" db="EMBL/GenBank/DDBJ databases">
        <authorList>
            <person name="Zhang T."/>
        </authorList>
    </citation>
    <scope>NUCLEOTIDE SEQUENCE</scope>
    <source>
        <strain evidence="2">HKST-UBA02</strain>
    </source>
</reference>
<name>A0A956NFW5_UNCEI</name>
<sequence>MNRPLSSILLAGVFGCGALSAALDAAHAGPNANGYLNVVYQSDVDYTTDQDSYCGSGIAPCHDGISSYTDTNTIVLSVIASFSAAPRLVGTVFGLDYDPSEITIVAYGPCGDFELPTNSWPNPGEGTAITWQTAQTDPVVDIYWMAAYDYYGLPSTLDLVPHPTQGAFFADDSVPSILDPIAGLGRFGFFTDGDVYCPEPPSPGACCFSDGSCTIELPGLCDAVGGEFQGEGTDCDTVICDSEPDGACCLADGLVCQVISEVLCGLAGGEYLGDDTTCDPFPCATPVIETGWGQIKSTYR</sequence>
<reference evidence="2" key="2">
    <citation type="journal article" date="2021" name="Microbiome">
        <title>Successional dynamics and alternative stable states in a saline activated sludge microbial community over 9 years.</title>
        <authorList>
            <person name="Wang Y."/>
            <person name="Ye J."/>
            <person name="Ju F."/>
            <person name="Liu L."/>
            <person name="Boyd J.A."/>
            <person name="Deng Y."/>
            <person name="Parks D.H."/>
            <person name="Jiang X."/>
            <person name="Yin X."/>
            <person name="Woodcroft B.J."/>
            <person name="Tyson G.W."/>
            <person name="Hugenholtz P."/>
            <person name="Polz M.F."/>
            <person name="Zhang T."/>
        </authorList>
    </citation>
    <scope>NUCLEOTIDE SEQUENCE</scope>
    <source>
        <strain evidence="2">HKST-UBA02</strain>
    </source>
</reference>
<comment type="caution">
    <text evidence="2">The sequence shown here is derived from an EMBL/GenBank/DDBJ whole genome shotgun (WGS) entry which is preliminary data.</text>
</comment>
<organism evidence="2 3">
    <name type="scientific">Eiseniibacteriota bacterium</name>
    <dbReference type="NCBI Taxonomy" id="2212470"/>
    <lineage>
        <taxon>Bacteria</taxon>
        <taxon>Candidatus Eiseniibacteriota</taxon>
    </lineage>
</organism>